<feature type="region of interest" description="Disordered" evidence="1">
    <location>
        <begin position="31"/>
        <end position="78"/>
    </location>
</feature>
<keyword evidence="3" id="KW-1185">Reference proteome</keyword>
<organism evidence="2 3">
    <name type="scientific">Conexibacter woesei (strain DSM 14684 / CCUG 47730 / CIP 108061 / JCM 11494 / NBRC 100937 / ID131577)</name>
    <dbReference type="NCBI Taxonomy" id="469383"/>
    <lineage>
        <taxon>Bacteria</taxon>
        <taxon>Bacillati</taxon>
        <taxon>Actinomycetota</taxon>
        <taxon>Thermoleophilia</taxon>
        <taxon>Solirubrobacterales</taxon>
        <taxon>Conexibacteraceae</taxon>
        <taxon>Conexibacter</taxon>
    </lineage>
</organism>
<feature type="compositionally biased region" description="Pro residues" evidence="1">
    <location>
        <begin position="69"/>
        <end position="78"/>
    </location>
</feature>
<dbReference type="KEGG" id="cwo:Cwoe_2963"/>
<dbReference type="EMBL" id="CP001854">
    <property type="protein sequence ID" value="ADB51382.1"/>
    <property type="molecule type" value="Genomic_DNA"/>
</dbReference>
<sequence length="78" mass="8541">MSTHDDMPASWSRNSRSRSSEITAAIVRARAARAGQPAPQPAVGRLDELAQRRNARRAAEEARRKMLPVEPPPGPRTA</sequence>
<dbReference type="RefSeq" id="WP_012934433.1">
    <property type="nucleotide sequence ID" value="NC_013739.1"/>
</dbReference>
<dbReference type="STRING" id="469383.Cwoe_2963"/>
<dbReference type="AlphaFoldDB" id="D3FBW7"/>
<feature type="region of interest" description="Disordered" evidence="1">
    <location>
        <begin position="1"/>
        <end position="20"/>
    </location>
</feature>
<reference evidence="2 3" key="1">
    <citation type="journal article" date="2010" name="Stand. Genomic Sci.">
        <title>Complete genome sequence of Conexibacter woesei type strain (ID131577).</title>
        <authorList>
            <person name="Pukall R."/>
            <person name="Lapidus A."/>
            <person name="Glavina Del Rio T."/>
            <person name="Copeland A."/>
            <person name="Tice H."/>
            <person name="Cheng J.-F."/>
            <person name="Lucas S."/>
            <person name="Chen F."/>
            <person name="Nolan M."/>
            <person name="Bruce D."/>
            <person name="Goodwin L."/>
            <person name="Pitluck S."/>
            <person name="Mavromatis K."/>
            <person name="Ivanova N."/>
            <person name="Ovchinnikova G."/>
            <person name="Pati A."/>
            <person name="Chen A."/>
            <person name="Palaniappan K."/>
            <person name="Land M."/>
            <person name="Hauser L."/>
            <person name="Chang Y.-J."/>
            <person name="Jeffries C.D."/>
            <person name="Chain P."/>
            <person name="Meincke L."/>
            <person name="Sims D."/>
            <person name="Brettin T."/>
            <person name="Detter J.C."/>
            <person name="Rohde M."/>
            <person name="Goeker M."/>
            <person name="Bristow J."/>
            <person name="Eisen J.A."/>
            <person name="Markowitz V."/>
            <person name="Kyrpides N.C."/>
            <person name="Klenk H.-P."/>
            <person name="Hugenholtz P."/>
        </authorList>
    </citation>
    <scope>NUCLEOTIDE SEQUENCE [LARGE SCALE GENOMIC DNA]</scope>
    <source>
        <strain evidence="3">DSM 14684 / CIP 108061 / JCM 11494 / NBRC 100937 / ID131577</strain>
    </source>
</reference>
<dbReference type="HOGENOM" id="CLU_2615938_0_0_11"/>
<proteinExistence type="predicted"/>
<feature type="compositionally biased region" description="Low complexity" evidence="1">
    <location>
        <begin position="31"/>
        <end position="44"/>
    </location>
</feature>
<gene>
    <name evidence="2" type="ordered locus">Cwoe_2963</name>
</gene>
<evidence type="ECO:0000256" key="1">
    <source>
        <dbReference type="SAM" id="MobiDB-lite"/>
    </source>
</evidence>
<evidence type="ECO:0000313" key="2">
    <source>
        <dbReference type="EMBL" id="ADB51382.1"/>
    </source>
</evidence>
<evidence type="ECO:0000313" key="3">
    <source>
        <dbReference type="Proteomes" id="UP000008229"/>
    </source>
</evidence>
<reference evidence="3" key="2">
    <citation type="submission" date="2010-01" db="EMBL/GenBank/DDBJ databases">
        <title>The complete genome of Conexibacter woesei DSM 14684.</title>
        <authorList>
            <consortium name="US DOE Joint Genome Institute (JGI-PGF)"/>
            <person name="Lucas S."/>
            <person name="Copeland A."/>
            <person name="Lapidus A."/>
            <person name="Glavina del Rio T."/>
            <person name="Dalin E."/>
            <person name="Tice H."/>
            <person name="Bruce D."/>
            <person name="Goodwin L."/>
            <person name="Pitluck S."/>
            <person name="Kyrpides N."/>
            <person name="Mavromatis K."/>
            <person name="Ivanova N."/>
            <person name="Mikhailova N."/>
            <person name="Chertkov O."/>
            <person name="Brettin T."/>
            <person name="Detter J.C."/>
            <person name="Han C."/>
            <person name="Larimer F."/>
            <person name="Land M."/>
            <person name="Hauser L."/>
            <person name="Markowitz V."/>
            <person name="Cheng J.-F."/>
            <person name="Hugenholtz P."/>
            <person name="Woyke T."/>
            <person name="Wu D."/>
            <person name="Pukall R."/>
            <person name="Steenblock K."/>
            <person name="Schneider S."/>
            <person name="Klenk H.-P."/>
            <person name="Eisen J.A."/>
        </authorList>
    </citation>
    <scope>NUCLEOTIDE SEQUENCE [LARGE SCALE GENOMIC DNA]</scope>
    <source>
        <strain evidence="3">DSM 14684 / CIP 108061 / JCM 11494 / NBRC 100937 / ID131577</strain>
    </source>
</reference>
<name>D3FBW7_CONWI</name>
<accession>D3FBW7</accession>
<dbReference type="Proteomes" id="UP000008229">
    <property type="component" value="Chromosome"/>
</dbReference>
<feature type="compositionally biased region" description="Basic and acidic residues" evidence="1">
    <location>
        <begin position="45"/>
        <end position="64"/>
    </location>
</feature>
<protein>
    <submittedName>
        <fullName evidence="2">Uncharacterized protein</fullName>
    </submittedName>
</protein>